<protein>
    <submittedName>
        <fullName evidence="7">FAD/NAD(P)-binding oxidoreductase</fullName>
    </submittedName>
</protein>
<evidence type="ECO:0000313" key="7">
    <source>
        <dbReference type="EMBL" id="GAA4988051.1"/>
    </source>
</evidence>
<keyword evidence="4" id="KW-0560">Oxidoreductase</keyword>
<evidence type="ECO:0000313" key="8">
    <source>
        <dbReference type="Proteomes" id="UP001500466"/>
    </source>
</evidence>
<dbReference type="InterPro" id="IPR050446">
    <property type="entry name" value="FAD-oxidoreductase/Apoptosis"/>
</dbReference>
<dbReference type="InterPro" id="IPR016156">
    <property type="entry name" value="FAD/NAD-linked_Rdtase_dimer_sf"/>
</dbReference>
<dbReference type="SUPFAM" id="SSF55424">
    <property type="entry name" value="FAD/NAD-linked reductases, dimerisation (C-terminal) domain"/>
    <property type="match status" value="1"/>
</dbReference>
<dbReference type="Proteomes" id="UP001500466">
    <property type="component" value="Unassembled WGS sequence"/>
</dbReference>
<sequence>MTERIVVVGASLAGVHAAEELRAGGFLGQLVLLSAENEIPYDRPPLSKAFLAGGLGETELALRPADAYAALGIELWLGAQAAGLDAASRRVRTADGEVLPFDGLVIATGSRPRWPAGLPRLDGMYTLRTAADARALAADFARSPSVAVLGGGFIGAEVAATARKLGLDVTLLEAAPSLMERGLGRELGDVAVGIHRDNGVDVRCGASVVGATGSGRVDGLLLADGSRVAADVVVVGVGNEPVTDWLADSGLELADGVVCDEFCATAVPGIVAAGDVARWRHPRHGLMRTEHHANAVEQGMAAARTLLGAREPFAPVGYVWSDQYEHKIHTLGFRRPGDEARMLAPGLTGFVRDGRLVAAAGIDARRELMRLRGTIDQGGPCPARTG</sequence>
<dbReference type="PRINTS" id="PR00368">
    <property type="entry name" value="FADPNR"/>
</dbReference>
<name>A0ABP9I5M1_9ACTN</name>
<evidence type="ECO:0000259" key="6">
    <source>
        <dbReference type="Pfam" id="PF14759"/>
    </source>
</evidence>
<dbReference type="EMBL" id="BAABHS010000034">
    <property type="protein sequence ID" value="GAA4988051.1"/>
    <property type="molecule type" value="Genomic_DNA"/>
</dbReference>
<feature type="domain" description="Reductase C-terminal" evidence="6">
    <location>
        <begin position="318"/>
        <end position="382"/>
    </location>
</feature>
<accession>A0ABP9I5M1</accession>
<evidence type="ECO:0000259" key="5">
    <source>
        <dbReference type="Pfam" id="PF07992"/>
    </source>
</evidence>
<evidence type="ECO:0000256" key="1">
    <source>
        <dbReference type="ARBA" id="ARBA00001974"/>
    </source>
</evidence>
<dbReference type="Gene3D" id="3.50.50.60">
    <property type="entry name" value="FAD/NAD(P)-binding domain"/>
    <property type="match status" value="2"/>
</dbReference>
<proteinExistence type="predicted"/>
<dbReference type="RefSeq" id="WP_345679710.1">
    <property type="nucleotide sequence ID" value="NZ_BAABHS010000034.1"/>
</dbReference>
<keyword evidence="8" id="KW-1185">Reference proteome</keyword>
<dbReference type="PRINTS" id="PR00411">
    <property type="entry name" value="PNDRDTASEI"/>
</dbReference>
<dbReference type="PANTHER" id="PTHR43557:SF2">
    <property type="entry name" value="RIESKE DOMAIN-CONTAINING PROTEIN-RELATED"/>
    <property type="match status" value="1"/>
</dbReference>
<comment type="caution">
    <text evidence="7">The sequence shown here is derived from an EMBL/GenBank/DDBJ whole genome shotgun (WGS) entry which is preliminary data.</text>
</comment>
<gene>
    <name evidence="7" type="ORF">GCM10023205_68730</name>
</gene>
<evidence type="ECO:0000256" key="4">
    <source>
        <dbReference type="ARBA" id="ARBA00023002"/>
    </source>
</evidence>
<dbReference type="Pfam" id="PF07992">
    <property type="entry name" value="Pyr_redox_2"/>
    <property type="match status" value="1"/>
</dbReference>
<feature type="domain" description="FAD/NAD(P)-binding" evidence="5">
    <location>
        <begin position="4"/>
        <end position="299"/>
    </location>
</feature>
<dbReference type="Gene3D" id="3.30.390.30">
    <property type="match status" value="1"/>
</dbReference>
<reference evidence="8" key="1">
    <citation type="journal article" date="2019" name="Int. J. Syst. Evol. Microbiol.">
        <title>The Global Catalogue of Microorganisms (GCM) 10K type strain sequencing project: providing services to taxonomists for standard genome sequencing and annotation.</title>
        <authorList>
            <consortium name="The Broad Institute Genomics Platform"/>
            <consortium name="The Broad Institute Genome Sequencing Center for Infectious Disease"/>
            <person name="Wu L."/>
            <person name="Ma J."/>
        </authorList>
    </citation>
    <scope>NUCLEOTIDE SEQUENCE [LARGE SCALE GENOMIC DNA]</scope>
    <source>
        <strain evidence="8">JCM 17986</strain>
    </source>
</reference>
<evidence type="ECO:0000256" key="3">
    <source>
        <dbReference type="ARBA" id="ARBA00022827"/>
    </source>
</evidence>
<dbReference type="PANTHER" id="PTHR43557">
    <property type="entry name" value="APOPTOSIS-INDUCING FACTOR 1"/>
    <property type="match status" value="1"/>
</dbReference>
<keyword evidence="3" id="KW-0274">FAD</keyword>
<evidence type="ECO:0000256" key="2">
    <source>
        <dbReference type="ARBA" id="ARBA00022630"/>
    </source>
</evidence>
<dbReference type="InterPro" id="IPR036188">
    <property type="entry name" value="FAD/NAD-bd_sf"/>
</dbReference>
<organism evidence="7 8">
    <name type="scientific">Yinghuangia aomiensis</name>
    <dbReference type="NCBI Taxonomy" id="676205"/>
    <lineage>
        <taxon>Bacteria</taxon>
        <taxon>Bacillati</taxon>
        <taxon>Actinomycetota</taxon>
        <taxon>Actinomycetes</taxon>
        <taxon>Kitasatosporales</taxon>
        <taxon>Streptomycetaceae</taxon>
        <taxon>Yinghuangia</taxon>
    </lineage>
</organism>
<keyword evidence="2" id="KW-0285">Flavoprotein</keyword>
<dbReference type="Pfam" id="PF14759">
    <property type="entry name" value="Reductase_C"/>
    <property type="match status" value="1"/>
</dbReference>
<dbReference type="InterPro" id="IPR028202">
    <property type="entry name" value="Reductase_C"/>
</dbReference>
<comment type="cofactor">
    <cofactor evidence="1">
        <name>FAD</name>
        <dbReference type="ChEBI" id="CHEBI:57692"/>
    </cofactor>
</comment>
<dbReference type="InterPro" id="IPR023753">
    <property type="entry name" value="FAD/NAD-binding_dom"/>
</dbReference>
<dbReference type="SUPFAM" id="SSF51905">
    <property type="entry name" value="FAD/NAD(P)-binding domain"/>
    <property type="match status" value="2"/>
</dbReference>